<dbReference type="SMR" id="Q2GC25"/>
<dbReference type="Gene3D" id="1.10.10.10">
    <property type="entry name" value="Winged helix-like DNA-binding domain superfamily/Winged helix DNA-binding domain"/>
    <property type="match status" value="1"/>
</dbReference>
<dbReference type="STRING" id="279238.Saro_0149"/>
<dbReference type="InterPro" id="IPR036390">
    <property type="entry name" value="WH_DNA-bd_sf"/>
</dbReference>
<dbReference type="GO" id="GO:0005829">
    <property type="term" value="C:cytosol"/>
    <property type="evidence" value="ECO:0007669"/>
    <property type="project" value="TreeGrafter"/>
</dbReference>
<keyword evidence="1" id="KW-0238">DNA-binding</keyword>
<dbReference type="AlphaFoldDB" id="Q2GC25"/>
<dbReference type="PANTHER" id="PTHR33221:SF4">
    <property type="entry name" value="HTH-TYPE TRANSCRIPTIONAL REPRESSOR NSRR"/>
    <property type="match status" value="1"/>
</dbReference>
<proteinExistence type="predicted"/>
<gene>
    <name evidence="2" type="ordered locus">Saro_0149</name>
</gene>
<dbReference type="Proteomes" id="UP000009134">
    <property type="component" value="Chromosome"/>
</dbReference>
<keyword evidence="3" id="KW-1185">Reference proteome</keyword>
<accession>Q2GC25</accession>
<dbReference type="GO" id="GO:0003700">
    <property type="term" value="F:DNA-binding transcription factor activity"/>
    <property type="evidence" value="ECO:0007669"/>
    <property type="project" value="TreeGrafter"/>
</dbReference>
<dbReference type="SUPFAM" id="SSF46785">
    <property type="entry name" value="Winged helix' DNA-binding domain"/>
    <property type="match status" value="1"/>
</dbReference>
<dbReference type="NCBIfam" id="TIGR00738">
    <property type="entry name" value="rrf2_super"/>
    <property type="match status" value="1"/>
</dbReference>
<organism evidence="2 3">
    <name type="scientific">Novosphingobium aromaticivorans (strain ATCC 700278 / DSM 12444 / CCUG 56034 / CIP 105152 / NBRC 16084 / F199)</name>
    <dbReference type="NCBI Taxonomy" id="279238"/>
    <lineage>
        <taxon>Bacteria</taxon>
        <taxon>Pseudomonadati</taxon>
        <taxon>Pseudomonadota</taxon>
        <taxon>Alphaproteobacteria</taxon>
        <taxon>Sphingomonadales</taxon>
        <taxon>Sphingomonadaceae</taxon>
        <taxon>Novosphingobium</taxon>
    </lineage>
</organism>
<evidence type="ECO:0000313" key="3">
    <source>
        <dbReference type="Proteomes" id="UP000009134"/>
    </source>
</evidence>
<reference evidence="3" key="1">
    <citation type="submission" date="2006-01" db="EMBL/GenBank/DDBJ databases">
        <title>Complete sequence of Novosphingobium aromaticivorans DSM 12444.</title>
        <authorList>
            <consortium name="US DOE Joint Genome Institute"/>
            <person name="Copeland A."/>
            <person name="Lucas S."/>
            <person name="Lapidus A."/>
            <person name="Barry K."/>
            <person name="Detter J.C."/>
            <person name="Glavina T."/>
            <person name="Hammon N."/>
            <person name="Israni S."/>
            <person name="Pitluck S."/>
            <person name="Chain P."/>
            <person name="Malfatti S."/>
            <person name="Shin M."/>
            <person name="Vergez L."/>
            <person name="Schmutz J."/>
            <person name="Larimer F."/>
            <person name="Land M."/>
            <person name="Kyrpides N."/>
            <person name="Ivanova N."/>
            <person name="Fredrickson J."/>
            <person name="Balkwill D."/>
            <person name="Romine M.F."/>
            <person name="Richardson P."/>
        </authorList>
    </citation>
    <scope>NUCLEOTIDE SEQUENCE [LARGE SCALE GENOMIC DNA]</scope>
    <source>
        <strain evidence="3">ATCC 700278 / DSM 12444 / CCUG 56034 / CIP 105152 / NBRC 16084 / F199</strain>
    </source>
</reference>
<dbReference type="InterPro" id="IPR036388">
    <property type="entry name" value="WH-like_DNA-bd_sf"/>
</dbReference>
<dbReference type="PROSITE" id="PS51197">
    <property type="entry name" value="HTH_RRF2_2"/>
    <property type="match status" value="1"/>
</dbReference>
<sequence length="167" mass="17931">MLVFNLLDLIKRKIDTRYMQLTQHTDLGLRLLIVLARKGAAVSLPAFSAEQGLSYHHVAKVAQALVHEGFATSQRGRSGGIALAREATNIRVGDVVRALERGMRLADCGGCALRADCGLSGVLAEALEAFMAVLDRYTLADVSREGVPAFAPWTFAPPSPGCTNRNP</sequence>
<evidence type="ECO:0000256" key="1">
    <source>
        <dbReference type="ARBA" id="ARBA00023125"/>
    </source>
</evidence>
<dbReference type="eggNOG" id="COG1959">
    <property type="taxonomic scope" value="Bacteria"/>
</dbReference>
<dbReference type="PANTHER" id="PTHR33221">
    <property type="entry name" value="WINGED HELIX-TURN-HELIX TRANSCRIPTIONAL REGULATOR, RRF2 FAMILY"/>
    <property type="match status" value="1"/>
</dbReference>
<dbReference type="InterPro" id="IPR000944">
    <property type="entry name" value="Tscrpt_reg_Rrf2"/>
</dbReference>
<dbReference type="Pfam" id="PF02082">
    <property type="entry name" value="Rrf2"/>
    <property type="match status" value="1"/>
</dbReference>
<protein>
    <submittedName>
        <fullName evidence="2">Transcriptional regulator, BadM/Rrf2 family</fullName>
    </submittedName>
</protein>
<name>Q2GC25_NOVAD</name>
<dbReference type="DNASU" id="3918123"/>
<dbReference type="HOGENOM" id="CLU_107144_2_0_5"/>
<dbReference type="GO" id="GO:0003677">
    <property type="term" value="F:DNA binding"/>
    <property type="evidence" value="ECO:0007669"/>
    <property type="project" value="UniProtKB-KW"/>
</dbReference>
<dbReference type="EMBL" id="CP000248">
    <property type="protein sequence ID" value="ABD24598.1"/>
    <property type="molecule type" value="Genomic_DNA"/>
</dbReference>
<dbReference type="KEGG" id="nar:Saro_0149"/>
<evidence type="ECO:0000313" key="2">
    <source>
        <dbReference type="EMBL" id="ABD24598.1"/>
    </source>
</evidence>